<reference evidence="1 2" key="2">
    <citation type="submission" date="2018-11" db="EMBL/GenBank/DDBJ databases">
        <authorList>
            <consortium name="Pathogen Informatics"/>
        </authorList>
    </citation>
    <scope>NUCLEOTIDE SEQUENCE [LARGE SCALE GENOMIC DNA]</scope>
    <source>
        <strain evidence="1 2">MHpl1</strain>
    </source>
</reference>
<keyword evidence="2" id="KW-1185">Reference proteome</keyword>
<gene>
    <name evidence="1" type="ORF">HPLM_LOCUS4072</name>
</gene>
<protein>
    <submittedName>
        <fullName evidence="3">Conserved oligomeric Golgi complex subunit 7</fullName>
    </submittedName>
</protein>
<proteinExistence type="predicted"/>
<organism evidence="3">
    <name type="scientific">Haemonchus placei</name>
    <name type="common">Barber's pole worm</name>
    <dbReference type="NCBI Taxonomy" id="6290"/>
    <lineage>
        <taxon>Eukaryota</taxon>
        <taxon>Metazoa</taxon>
        <taxon>Ecdysozoa</taxon>
        <taxon>Nematoda</taxon>
        <taxon>Chromadorea</taxon>
        <taxon>Rhabditida</taxon>
        <taxon>Rhabditina</taxon>
        <taxon>Rhabditomorpha</taxon>
        <taxon>Strongyloidea</taxon>
        <taxon>Trichostrongylidae</taxon>
        <taxon>Haemonchus</taxon>
    </lineage>
</organism>
<dbReference type="AlphaFoldDB" id="A0A0N4W2U9"/>
<dbReference type="EMBL" id="UZAF01016170">
    <property type="protein sequence ID" value="VDO22331.1"/>
    <property type="molecule type" value="Genomic_DNA"/>
</dbReference>
<name>A0A0N4W2U9_HAEPC</name>
<evidence type="ECO:0000313" key="2">
    <source>
        <dbReference type="Proteomes" id="UP000268014"/>
    </source>
</evidence>
<dbReference type="STRING" id="6290.A0A0N4W2U9"/>
<reference evidence="3" key="1">
    <citation type="submission" date="2017-02" db="UniProtKB">
        <authorList>
            <consortium name="WormBaseParasite"/>
        </authorList>
    </citation>
    <scope>IDENTIFICATION</scope>
</reference>
<evidence type="ECO:0000313" key="1">
    <source>
        <dbReference type="EMBL" id="VDO22331.1"/>
    </source>
</evidence>
<accession>A0A0N4W2U9</accession>
<evidence type="ECO:0000313" key="3">
    <source>
        <dbReference type="WBParaSite" id="HPLM_0000408001-mRNA-1"/>
    </source>
</evidence>
<dbReference type="WBParaSite" id="HPLM_0000408001-mRNA-1">
    <property type="protein sequence ID" value="HPLM_0000408001-mRNA-1"/>
    <property type="gene ID" value="HPLM_0000408001"/>
</dbReference>
<dbReference type="Proteomes" id="UP000268014">
    <property type="component" value="Unassembled WGS sequence"/>
</dbReference>
<dbReference type="OrthoDB" id="5840912at2759"/>
<sequence>MQYFWIENFSFYFSRFSNFYLFRYLRHVVEEWSDSCLLNELTSSSGRAVFEESSAMFKHVWNQMAEDVVTSLRLQTIDAMKPYQQHFWCFMEPRLGSSSRDLTALFCPVLMKIRTTFAKTGVQISKVFLPQFLFLTDDVTIHINIFHNQLLTHAC</sequence>